<dbReference type="RefSeq" id="WP_008902207.1">
    <property type="nucleotide sequence ID" value="NZ_GL397071.1"/>
</dbReference>
<dbReference type="InterPro" id="IPR014016">
    <property type="entry name" value="UvrD-like_ATP-bd"/>
</dbReference>
<keyword evidence="5" id="KW-0413">Isomerase</keyword>
<dbReference type="HOGENOM" id="CLU_009320_0_0_9"/>
<dbReference type="EC" id="5.6.2.4" evidence="7"/>
<evidence type="ECO:0000256" key="6">
    <source>
        <dbReference type="ARBA" id="ARBA00034617"/>
    </source>
</evidence>
<comment type="catalytic activity">
    <reaction evidence="8">
        <text>ATP + H2O = ADP + phosphate + H(+)</text>
        <dbReference type="Rhea" id="RHEA:13065"/>
        <dbReference type="ChEBI" id="CHEBI:15377"/>
        <dbReference type="ChEBI" id="CHEBI:15378"/>
        <dbReference type="ChEBI" id="CHEBI:30616"/>
        <dbReference type="ChEBI" id="CHEBI:43474"/>
        <dbReference type="ChEBI" id="CHEBI:456216"/>
        <dbReference type="EC" id="5.6.2.4"/>
    </reaction>
</comment>
<evidence type="ECO:0000313" key="12">
    <source>
        <dbReference type="Proteomes" id="UP000003280"/>
    </source>
</evidence>
<dbReference type="STRING" id="862517.HMPREF9225_1417"/>
<feature type="domain" description="UvrD-like helicase ATP-binding" evidence="10">
    <location>
        <begin position="8"/>
        <end position="444"/>
    </location>
</feature>
<reference evidence="11 12" key="1">
    <citation type="submission" date="2010-07" db="EMBL/GenBank/DDBJ databases">
        <authorList>
            <person name="Muzny D."/>
            <person name="Qin X."/>
            <person name="Deng J."/>
            <person name="Jiang H."/>
            <person name="Liu Y."/>
            <person name="Qu J."/>
            <person name="Song X.-Z."/>
            <person name="Zhang L."/>
            <person name="Thornton R."/>
            <person name="Coyle M."/>
            <person name="Francisco L."/>
            <person name="Jackson L."/>
            <person name="Javaid M."/>
            <person name="Korchina V."/>
            <person name="Kovar C."/>
            <person name="Mata R."/>
            <person name="Mathew T."/>
            <person name="Ngo R."/>
            <person name="Nguyen L."/>
            <person name="Nguyen N."/>
            <person name="Okwuonu G."/>
            <person name="Ongeri F."/>
            <person name="Pham C."/>
            <person name="Simmons D."/>
            <person name="Wilczek-Boney K."/>
            <person name="Hale W."/>
            <person name="Jakkamsetti A."/>
            <person name="Pham P."/>
            <person name="Ruth R."/>
            <person name="San Lucas F."/>
            <person name="Warren J."/>
            <person name="Zhang J."/>
            <person name="Zhao Z."/>
            <person name="Zhou C."/>
            <person name="Zhu D."/>
            <person name="Lee S."/>
            <person name="Bess C."/>
            <person name="Blankenburg K."/>
            <person name="Forbes L."/>
            <person name="Fu Q."/>
            <person name="Gubbala S."/>
            <person name="Hirani K."/>
            <person name="Jayaseelan J.C."/>
            <person name="Lara F."/>
            <person name="Munidasa M."/>
            <person name="Palculict T."/>
            <person name="Patil S."/>
            <person name="Pu L.-L."/>
            <person name="Saada N."/>
            <person name="Tang L."/>
            <person name="Weissenberger G."/>
            <person name="Zhu Y."/>
            <person name="Hemphill L."/>
            <person name="Shang Y."/>
            <person name="Youmans B."/>
            <person name="Ayvaz T."/>
            <person name="Ross M."/>
            <person name="Santibanez J."/>
            <person name="Aqrawi P."/>
            <person name="Gross S."/>
            <person name="Joshi V."/>
            <person name="Fowler G."/>
            <person name="Nazareth L."/>
            <person name="Reid J."/>
            <person name="Worley K."/>
            <person name="Petrosino J."/>
            <person name="Highlander S."/>
            <person name="Gibbs R."/>
        </authorList>
    </citation>
    <scope>NUCLEOTIDE SEQUENCE [LARGE SCALE GENOMIC DNA]</scope>
    <source>
        <strain evidence="11 12">ATCC BAA-1640</strain>
    </source>
</reference>
<dbReference type="Pfam" id="PF13361">
    <property type="entry name" value="UvrD_C"/>
    <property type="match status" value="1"/>
</dbReference>
<comment type="catalytic activity">
    <reaction evidence="6">
        <text>Couples ATP hydrolysis with the unwinding of duplex DNA by translocating in the 3'-5' direction.</text>
        <dbReference type="EC" id="5.6.2.4"/>
    </reaction>
</comment>
<dbReference type="PANTHER" id="PTHR11070:SF48">
    <property type="entry name" value="ATP-DEPENDENT HELICASE_NUCLEASE SUBUNIT A"/>
    <property type="match status" value="1"/>
</dbReference>
<comment type="caution">
    <text evidence="11">The sequence shown here is derived from an EMBL/GenBank/DDBJ whole genome shotgun (WGS) entry which is preliminary data.</text>
</comment>
<accession>E0NMM8</accession>
<dbReference type="GO" id="GO:0016887">
    <property type="term" value="F:ATP hydrolysis activity"/>
    <property type="evidence" value="ECO:0007669"/>
    <property type="project" value="RHEA"/>
</dbReference>
<dbReference type="InterPro" id="IPR011335">
    <property type="entry name" value="Restrct_endonuc-II-like"/>
</dbReference>
<dbReference type="eggNOG" id="COG1074">
    <property type="taxonomic scope" value="Bacteria"/>
</dbReference>
<evidence type="ECO:0000256" key="7">
    <source>
        <dbReference type="ARBA" id="ARBA00034808"/>
    </source>
</evidence>
<dbReference type="PROSITE" id="PS51198">
    <property type="entry name" value="UVRD_HELICASE_ATP_BIND"/>
    <property type="match status" value="1"/>
</dbReference>
<organism evidence="11 12">
    <name type="scientific">Peptoniphilus duerdenii ATCC BAA-1640</name>
    <dbReference type="NCBI Taxonomy" id="862517"/>
    <lineage>
        <taxon>Bacteria</taxon>
        <taxon>Bacillati</taxon>
        <taxon>Bacillota</taxon>
        <taxon>Tissierellia</taxon>
        <taxon>Tissierellales</taxon>
        <taxon>Peptoniphilaceae</taxon>
        <taxon>Peptoniphilus</taxon>
    </lineage>
</organism>
<name>E0NMM8_9FIRM</name>
<evidence type="ECO:0000256" key="3">
    <source>
        <dbReference type="ARBA" id="ARBA00022806"/>
    </source>
</evidence>
<dbReference type="InterPro" id="IPR014017">
    <property type="entry name" value="DNA_helicase_UvrD-like_C"/>
</dbReference>
<keyword evidence="3 9" id="KW-0347">Helicase</keyword>
<keyword evidence="4 9" id="KW-0067">ATP-binding</keyword>
<evidence type="ECO:0000256" key="8">
    <source>
        <dbReference type="ARBA" id="ARBA00048988"/>
    </source>
</evidence>
<dbReference type="AlphaFoldDB" id="E0NMM8"/>
<feature type="binding site" evidence="9">
    <location>
        <begin position="29"/>
        <end position="36"/>
    </location>
    <ligand>
        <name>ATP</name>
        <dbReference type="ChEBI" id="CHEBI:30616"/>
    </ligand>
</feature>
<proteinExistence type="predicted"/>
<dbReference type="GO" id="GO:0043138">
    <property type="term" value="F:3'-5' DNA helicase activity"/>
    <property type="evidence" value="ECO:0007669"/>
    <property type="project" value="UniProtKB-EC"/>
</dbReference>
<evidence type="ECO:0000256" key="2">
    <source>
        <dbReference type="ARBA" id="ARBA00022801"/>
    </source>
</evidence>
<dbReference type="InterPro" id="IPR027417">
    <property type="entry name" value="P-loop_NTPase"/>
</dbReference>
<gene>
    <name evidence="11" type="primary">rexA</name>
    <name evidence="11" type="ORF">HMPREF9225_1417</name>
</gene>
<dbReference type="GO" id="GO:0005524">
    <property type="term" value="F:ATP binding"/>
    <property type="evidence" value="ECO:0007669"/>
    <property type="project" value="UniProtKB-UniRule"/>
</dbReference>
<dbReference type="Proteomes" id="UP000003280">
    <property type="component" value="Unassembled WGS sequence"/>
</dbReference>
<evidence type="ECO:0000256" key="4">
    <source>
        <dbReference type="ARBA" id="ARBA00022840"/>
    </source>
</evidence>
<dbReference type="GO" id="GO:0005829">
    <property type="term" value="C:cytosol"/>
    <property type="evidence" value="ECO:0007669"/>
    <property type="project" value="TreeGrafter"/>
</dbReference>
<dbReference type="Pfam" id="PF00580">
    <property type="entry name" value="UvrD-helicase"/>
    <property type="match status" value="1"/>
</dbReference>
<evidence type="ECO:0000259" key="10">
    <source>
        <dbReference type="PROSITE" id="PS51198"/>
    </source>
</evidence>
<dbReference type="GO" id="GO:0003677">
    <property type="term" value="F:DNA binding"/>
    <property type="evidence" value="ECO:0007669"/>
    <property type="project" value="InterPro"/>
</dbReference>
<protein>
    <recommendedName>
        <fullName evidence="7">DNA 3'-5' helicase</fullName>
        <ecNumber evidence="7">5.6.2.4</ecNumber>
    </recommendedName>
</protein>
<dbReference type="SUPFAM" id="SSF52980">
    <property type="entry name" value="Restriction endonuclease-like"/>
    <property type="match status" value="1"/>
</dbReference>
<keyword evidence="1 9" id="KW-0547">Nucleotide-binding</keyword>
<keyword evidence="2 9" id="KW-0378">Hydrolase</keyword>
<sequence length="1076" mass="125487">MINLKDINEIENNNRDNLITGDKNFLVEAGAGAGKTFLLVNRLIDLIINKNIKPKEIVAITFTVKAATDLKKRIYDEFAKRAKTDNKIKNILEFIPEIQIGTIHSFCNSIISRRPFDAGLSMNYRLLEDSEYDRYLSKMYEEFEENSYKYVDKYTADIFLHLNHRSRIIENFSKFAMNESVDFPVIEGFENFTETVYLEEVKEIFSRLDRINDLDVATLRKAAIEPLSKIKDVLGLKDKNSILKTANDIYKLVIENPESPFIKTRFPKDISDKEKEKAKDLIPETSDIGDRLKNITDLWKNVVYRTHIRVSLAFVKYIDEKNRENSVVSNDDLLRYSLDILMIKENREYFQKIYRYIFVDESQDTDLVQIKIILSLISSGDINKNTPISEYKMLPNRIFMVGDRKQSIYRFRGADLNTYEIVKNLFENTDNAEFVNLKKSFRFQKHLASDIEKCFENTMVSNYGEYDIGVGHILVDEKNSSDSGIYITKLNTDNFQDVVNSYKKADIIKSLVETDKDKENFILNTLISKEKVEIELESLEDSKKSKIKFLKGNSDTLYLKAKFLVIDLLKSGIEPKDILILTMGNEGARAVTNILRDDGLKVDSTSEENYFSYESVKRSYIAIRFFENPIPSNYFEFLIKILNKDPVKIKKESEVINNLGFEEYLKNKPEILNEEEFEFISKYLVLFKENRESALMSLYYEDIFFDGNYTENEYEVFYSFFREVLDSGLNLGNIKEKNEVTFKPGISSAIKVMNIHKAKGLEGKHVILIEERSLRINSDDYFDRISNKGYLEFRTGYSRNIILDHGNEEAREKSILENFKEYIRLFYVAITRAKEEVYLISNEGFYEKQLSFSKTKEIFNSSYNSVDSSKEYKSFKDSIICPNLSEKLKTNEEISLAFTDNIYHGTYYGIIFHKVMEKSIEIIKKDGEVDIEKILKVAIMDFINGEDVNIENITSILEIKNDINIERVIFEKLKSQVKRNATNNLDILKDKVKSSKETYTELPFTYLKDGHIHSGRMDLILLFDDFIEIYDYKTDIDISDNSKKYMMQLESYRDAASEILGVDREKINTHILRSNN</sequence>
<evidence type="ECO:0000256" key="9">
    <source>
        <dbReference type="PROSITE-ProRule" id="PRU00560"/>
    </source>
</evidence>
<dbReference type="Gene3D" id="3.40.50.300">
    <property type="entry name" value="P-loop containing nucleotide triphosphate hydrolases"/>
    <property type="match status" value="3"/>
</dbReference>
<dbReference type="SUPFAM" id="SSF52540">
    <property type="entry name" value="P-loop containing nucleoside triphosphate hydrolases"/>
    <property type="match status" value="1"/>
</dbReference>
<evidence type="ECO:0000313" key="11">
    <source>
        <dbReference type="EMBL" id="EFM24846.1"/>
    </source>
</evidence>
<dbReference type="InterPro" id="IPR000212">
    <property type="entry name" value="DNA_helicase_UvrD/REP"/>
</dbReference>
<keyword evidence="12" id="KW-1185">Reference proteome</keyword>
<dbReference type="PANTHER" id="PTHR11070">
    <property type="entry name" value="UVRD / RECB / PCRA DNA HELICASE FAMILY MEMBER"/>
    <property type="match status" value="1"/>
</dbReference>
<dbReference type="EMBL" id="AEEH01000047">
    <property type="protein sequence ID" value="EFM24846.1"/>
    <property type="molecule type" value="Genomic_DNA"/>
</dbReference>
<dbReference type="OrthoDB" id="9810135at2"/>
<evidence type="ECO:0000256" key="5">
    <source>
        <dbReference type="ARBA" id="ARBA00023235"/>
    </source>
</evidence>
<evidence type="ECO:0000256" key="1">
    <source>
        <dbReference type="ARBA" id="ARBA00022741"/>
    </source>
</evidence>
<dbReference type="GO" id="GO:0000725">
    <property type="term" value="P:recombinational repair"/>
    <property type="evidence" value="ECO:0007669"/>
    <property type="project" value="TreeGrafter"/>
</dbReference>
<dbReference type="GO" id="GO:0033202">
    <property type="term" value="C:DNA helicase complex"/>
    <property type="evidence" value="ECO:0007669"/>
    <property type="project" value="TreeGrafter"/>
</dbReference>